<gene>
    <name evidence="3" type="ORF">SISNIDRAFT_449155</name>
</gene>
<accession>A0A164ZCC5</accession>
<dbReference type="STRING" id="1314777.A0A164ZCC5"/>
<feature type="transmembrane region" description="Helical" evidence="2">
    <location>
        <begin position="136"/>
        <end position="157"/>
    </location>
</feature>
<feature type="region of interest" description="Disordered" evidence="1">
    <location>
        <begin position="325"/>
        <end position="462"/>
    </location>
</feature>
<feature type="region of interest" description="Disordered" evidence="1">
    <location>
        <begin position="563"/>
        <end position="641"/>
    </location>
</feature>
<sequence>MASRDLPWQFLSVTQEPSPTEFAQHPDFRPTSCFFLGWVFYASLIHLYRSALVSSIVARVSSLLSRNVEDVRQVTINATGVLYWQEKARPWDSESLSGTPRTGIWNADLPLFITASILLAVLSQFLTLLPYNSTNGTTACSLFTAAVIVAYQAGRLVGSFKLGTDLRELGVSQLETRLFWVWSFFTILFILAAVVLDAGYLQDITQLPGFSFCHRNRSLVVALLSGIINLSADLYCLARLLTLTTPAFLKTRHMSQGFFDHRLIQASSLLIFDIIWTIDLSRALSSVAENVPWSLAALVVLECFNYRPTPIPDGRTASMLVTERDRTATRSNSYLRNSSLQLPNPHRSRRSREPNSLLPTGSEQVAASSRRSAYSRDPSLPTSGVEPNPTAPRRSSTGPQDSSFGALSPSGRVGSGLTPEQAASRSSYPGTEKTIPAMATSAMPVSPSNEWRETSNYTSVGPDRMKESVYLSPEAGTFSSPSGDLSNIRRYDDRQGAIVFDIASPTSPSRLTPRLDEPDFRASEMTLDGRMREPEMPEEVYVGAEDAALEMDPPSRFSVSTFGDEPIITSPEVTQGTRPLSLPSRRSEGGTPKVTSPLASANFESSFPGVSHPSSTLPSSRIRGPRPKVPLNLTAPREGMI</sequence>
<dbReference type="EMBL" id="KV419396">
    <property type="protein sequence ID" value="KZS97610.1"/>
    <property type="molecule type" value="Genomic_DNA"/>
</dbReference>
<protein>
    <submittedName>
        <fullName evidence="3">Uncharacterized protein</fullName>
    </submittedName>
</protein>
<organism evidence="3 4">
    <name type="scientific">Sistotremastrum niveocremeum HHB9708</name>
    <dbReference type="NCBI Taxonomy" id="1314777"/>
    <lineage>
        <taxon>Eukaryota</taxon>
        <taxon>Fungi</taxon>
        <taxon>Dikarya</taxon>
        <taxon>Basidiomycota</taxon>
        <taxon>Agaricomycotina</taxon>
        <taxon>Agaricomycetes</taxon>
        <taxon>Sistotremastrales</taxon>
        <taxon>Sistotremastraceae</taxon>
        <taxon>Sertulicium</taxon>
        <taxon>Sertulicium niveocremeum</taxon>
    </lineage>
</organism>
<dbReference type="Proteomes" id="UP000076722">
    <property type="component" value="Unassembled WGS sequence"/>
</dbReference>
<dbReference type="AlphaFoldDB" id="A0A164ZCC5"/>
<name>A0A164ZCC5_9AGAM</name>
<reference evidence="3 4" key="1">
    <citation type="journal article" date="2016" name="Mol. Biol. Evol.">
        <title>Comparative Genomics of Early-Diverging Mushroom-Forming Fungi Provides Insights into the Origins of Lignocellulose Decay Capabilities.</title>
        <authorList>
            <person name="Nagy L.G."/>
            <person name="Riley R."/>
            <person name="Tritt A."/>
            <person name="Adam C."/>
            <person name="Daum C."/>
            <person name="Floudas D."/>
            <person name="Sun H."/>
            <person name="Yadav J.S."/>
            <person name="Pangilinan J."/>
            <person name="Larsson K.H."/>
            <person name="Matsuura K."/>
            <person name="Barry K."/>
            <person name="Labutti K."/>
            <person name="Kuo R."/>
            <person name="Ohm R.A."/>
            <person name="Bhattacharya S.S."/>
            <person name="Shirouzu T."/>
            <person name="Yoshinaga Y."/>
            <person name="Martin F.M."/>
            <person name="Grigoriev I.V."/>
            <person name="Hibbett D.S."/>
        </authorList>
    </citation>
    <scope>NUCLEOTIDE SEQUENCE [LARGE SCALE GENOMIC DNA]</scope>
    <source>
        <strain evidence="3 4">HHB9708</strain>
    </source>
</reference>
<feature type="compositionally biased region" description="Low complexity" evidence="1">
    <location>
        <begin position="366"/>
        <end position="376"/>
    </location>
</feature>
<feature type="compositionally biased region" description="Polar residues" evidence="1">
    <location>
        <begin position="393"/>
        <end position="405"/>
    </location>
</feature>
<keyword evidence="4" id="KW-1185">Reference proteome</keyword>
<evidence type="ECO:0000313" key="4">
    <source>
        <dbReference type="Proteomes" id="UP000076722"/>
    </source>
</evidence>
<keyword evidence="2" id="KW-1133">Transmembrane helix</keyword>
<proteinExistence type="predicted"/>
<feature type="compositionally biased region" description="Polar residues" evidence="1">
    <location>
        <begin position="329"/>
        <end position="342"/>
    </location>
</feature>
<evidence type="ECO:0000313" key="3">
    <source>
        <dbReference type="EMBL" id="KZS97610.1"/>
    </source>
</evidence>
<feature type="compositionally biased region" description="Polar residues" evidence="1">
    <location>
        <begin position="593"/>
        <end position="605"/>
    </location>
</feature>
<feature type="compositionally biased region" description="Polar residues" evidence="1">
    <location>
        <begin position="446"/>
        <end position="459"/>
    </location>
</feature>
<keyword evidence="2" id="KW-0812">Transmembrane</keyword>
<feature type="transmembrane region" description="Helical" evidence="2">
    <location>
        <begin position="178"/>
        <end position="200"/>
    </location>
</feature>
<keyword evidence="2" id="KW-0472">Membrane</keyword>
<evidence type="ECO:0000256" key="1">
    <source>
        <dbReference type="SAM" id="MobiDB-lite"/>
    </source>
</evidence>
<feature type="transmembrane region" description="Helical" evidence="2">
    <location>
        <begin position="109"/>
        <end position="130"/>
    </location>
</feature>
<evidence type="ECO:0000256" key="2">
    <source>
        <dbReference type="SAM" id="Phobius"/>
    </source>
</evidence>
<dbReference type="OrthoDB" id="3351491at2759"/>
<feature type="transmembrane region" description="Helical" evidence="2">
    <location>
        <begin position="35"/>
        <end position="58"/>
    </location>
</feature>